<comment type="caution">
    <text evidence="6">The sequence shown here is derived from an EMBL/GenBank/DDBJ whole genome shotgun (WGS) entry which is preliminary data.</text>
</comment>
<keyword evidence="3" id="KW-0690">Ribosome biogenesis</keyword>
<keyword evidence="3" id="KW-0963">Cytoplasm</keyword>
<dbReference type="SUPFAM" id="SSF52540">
    <property type="entry name" value="P-loop containing nucleoside triphosphate hydrolases"/>
    <property type="match status" value="1"/>
</dbReference>
<name>A0A368U731_9GAMM</name>
<dbReference type="GO" id="GO:0005737">
    <property type="term" value="C:cytoplasm"/>
    <property type="evidence" value="ECO:0007669"/>
    <property type="project" value="UniProtKB-SubCell"/>
</dbReference>
<feature type="binding site" evidence="3">
    <location>
        <begin position="212"/>
        <end position="220"/>
    </location>
    <ligand>
        <name>GTP</name>
        <dbReference type="ChEBI" id="CHEBI:37565"/>
    </ligand>
</feature>
<keyword evidence="3" id="KW-0378">Hydrolase</keyword>
<reference evidence="6 7" key="1">
    <citation type="submission" date="2018-07" db="EMBL/GenBank/DDBJ databases">
        <title>Halomonas rutogse sp. nov., isolated from Lake TangqianCo on Tibetan Plateau.</title>
        <authorList>
            <person name="Lu H."/>
            <person name="Xing P."/>
            <person name="Wu Q."/>
        </authorList>
    </citation>
    <scope>NUCLEOTIDE SEQUENCE [LARGE SCALE GENOMIC DNA]</scope>
    <source>
        <strain evidence="6 7">TQ8S</strain>
    </source>
</reference>
<dbReference type="InterPro" id="IPR030378">
    <property type="entry name" value="G_CP_dom"/>
</dbReference>
<keyword evidence="3" id="KW-0479">Metal-binding</keyword>
<comment type="similarity">
    <text evidence="3">Belongs to the TRAFAC class YlqF/YawG GTPase family. RsgA subfamily.</text>
</comment>
<keyword evidence="3" id="KW-0699">rRNA-binding</keyword>
<dbReference type="Proteomes" id="UP000253204">
    <property type="component" value="Unassembled WGS sequence"/>
</dbReference>
<evidence type="ECO:0000259" key="4">
    <source>
        <dbReference type="PROSITE" id="PS50936"/>
    </source>
</evidence>
<dbReference type="RefSeq" id="WP_114486597.1">
    <property type="nucleotide sequence ID" value="NZ_CBCSHM010000028.1"/>
</dbReference>
<comment type="function">
    <text evidence="3">One of several proteins that assist in the late maturation steps of the functional core of the 30S ribosomal subunit. Helps release RbfA from mature subunits. May play a role in the assembly of ribosomal proteins into the subunit. Circularly permuted GTPase that catalyzes slow GTP hydrolysis, GTPase activity is stimulated by the 30S ribosomal subunit.</text>
</comment>
<dbReference type="AlphaFoldDB" id="A0A368U731"/>
<dbReference type="GO" id="GO:0019843">
    <property type="term" value="F:rRNA binding"/>
    <property type="evidence" value="ECO:0007669"/>
    <property type="project" value="UniProtKB-KW"/>
</dbReference>
<feature type="binding site" evidence="3">
    <location>
        <position position="303"/>
    </location>
    <ligand>
        <name>Zn(2+)</name>
        <dbReference type="ChEBI" id="CHEBI:29105"/>
    </ligand>
</feature>
<dbReference type="PANTHER" id="PTHR32120">
    <property type="entry name" value="SMALL RIBOSOMAL SUBUNIT BIOGENESIS GTPASE RSGA"/>
    <property type="match status" value="1"/>
</dbReference>
<keyword evidence="3" id="KW-0694">RNA-binding</keyword>
<evidence type="ECO:0000256" key="1">
    <source>
        <dbReference type="ARBA" id="ARBA00022741"/>
    </source>
</evidence>
<feature type="domain" description="EngC GTPase" evidence="4">
    <location>
        <begin position="120"/>
        <end position="272"/>
    </location>
</feature>
<comment type="subunit">
    <text evidence="3">Monomer. Associates with 30S ribosomal subunit, binds 16S rRNA.</text>
</comment>
<keyword evidence="7" id="KW-1185">Reference proteome</keyword>
<dbReference type="Gene3D" id="2.40.50.140">
    <property type="entry name" value="Nucleic acid-binding proteins"/>
    <property type="match status" value="1"/>
</dbReference>
<dbReference type="NCBIfam" id="TIGR00157">
    <property type="entry name" value="ribosome small subunit-dependent GTPase A"/>
    <property type="match status" value="1"/>
</dbReference>
<keyword evidence="3" id="KW-0862">Zinc</keyword>
<dbReference type="InterPro" id="IPR012340">
    <property type="entry name" value="NA-bd_OB-fold"/>
</dbReference>
<feature type="binding site" evidence="3">
    <location>
        <position position="305"/>
    </location>
    <ligand>
        <name>Zn(2+)</name>
        <dbReference type="ChEBI" id="CHEBI:29105"/>
    </ligand>
</feature>
<dbReference type="EMBL" id="QPIJ01000016">
    <property type="protein sequence ID" value="RCV92247.1"/>
    <property type="molecule type" value="Genomic_DNA"/>
</dbReference>
<dbReference type="OrthoDB" id="9809485at2"/>
<gene>
    <name evidence="3" type="primary">rsgA</name>
    <name evidence="6" type="ORF">DU506_08980</name>
</gene>
<dbReference type="GO" id="GO:0003924">
    <property type="term" value="F:GTPase activity"/>
    <property type="evidence" value="ECO:0007669"/>
    <property type="project" value="UniProtKB-UniRule"/>
</dbReference>
<dbReference type="CDD" id="cd01854">
    <property type="entry name" value="YjeQ_EngC"/>
    <property type="match status" value="1"/>
</dbReference>
<dbReference type="PROSITE" id="PS51721">
    <property type="entry name" value="G_CP"/>
    <property type="match status" value="1"/>
</dbReference>
<evidence type="ECO:0000313" key="7">
    <source>
        <dbReference type="Proteomes" id="UP000253204"/>
    </source>
</evidence>
<evidence type="ECO:0000259" key="5">
    <source>
        <dbReference type="PROSITE" id="PS51721"/>
    </source>
</evidence>
<dbReference type="InterPro" id="IPR027417">
    <property type="entry name" value="P-loop_NTPase"/>
</dbReference>
<dbReference type="PROSITE" id="PS50936">
    <property type="entry name" value="ENGC_GTPASE"/>
    <property type="match status" value="1"/>
</dbReference>
<proteinExistence type="inferred from homology"/>
<sequence length="344" mass="37814">MSKRKLSRQQRWRVEKIQAERAKRAEKLDAKETDKLTAGEYGAEQIGRVVAHFGRTLEVHDTDGTPVRCQLRANLDGLVTGDKVIWRAANDGSGVVVAQLPRDTALKRPDARGQLKPVAANVDQLLIVFAVEPAPHANLIDRYLVAAEATGIPPVLVLNKTDLLPEDGGELGRLLERYRKIGYPVVRTTTATENGLDELRQLLAGRTSVFVGQSGVGKSSLIDLLLPDEQLRIGALSEDSRKGTHTTTTARLYPLTGGGVEEGDLIDSPGIREFGLIHLDEQAVTEGFIEFHPFLGYCRFRDCRHRHEPGCALLEAVEAGKIHPERFASYRRILDSLEAGPSPL</sequence>
<dbReference type="Pfam" id="PF03193">
    <property type="entry name" value="RsgA_GTPase"/>
    <property type="match status" value="1"/>
</dbReference>
<dbReference type="PANTHER" id="PTHR32120:SF11">
    <property type="entry name" value="SMALL RIBOSOMAL SUBUNIT BIOGENESIS GTPASE RSGA 1, MITOCHONDRIAL-RELATED"/>
    <property type="match status" value="1"/>
</dbReference>
<keyword evidence="1 3" id="KW-0547">Nucleotide-binding</keyword>
<dbReference type="GO" id="GO:0042274">
    <property type="term" value="P:ribosomal small subunit biogenesis"/>
    <property type="evidence" value="ECO:0007669"/>
    <property type="project" value="UniProtKB-UniRule"/>
</dbReference>
<feature type="binding site" evidence="3">
    <location>
        <position position="311"/>
    </location>
    <ligand>
        <name>Zn(2+)</name>
        <dbReference type="ChEBI" id="CHEBI:29105"/>
    </ligand>
</feature>
<dbReference type="InterPro" id="IPR010914">
    <property type="entry name" value="RsgA_GTPase_dom"/>
</dbReference>
<dbReference type="GO" id="GO:0046872">
    <property type="term" value="F:metal ion binding"/>
    <property type="evidence" value="ECO:0007669"/>
    <property type="project" value="UniProtKB-KW"/>
</dbReference>
<protein>
    <recommendedName>
        <fullName evidence="3">Small ribosomal subunit biogenesis GTPase RsgA</fullName>
        <ecNumber evidence="3">3.6.1.-</ecNumber>
    </recommendedName>
</protein>
<feature type="binding site" evidence="3">
    <location>
        <position position="298"/>
    </location>
    <ligand>
        <name>Zn(2+)</name>
        <dbReference type="ChEBI" id="CHEBI:29105"/>
    </ligand>
</feature>
<dbReference type="GO" id="GO:0005525">
    <property type="term" value="F:GTP binding"/>
    <property type="evidence" value="ECO:0007669"/>
    <property type="project" value="UniProtKB-UniRule"/>
</dbReference>
<evidence type="ECO:0000256" key="2">
    <source>
        <dbReference type="ARBA" id="ARBA00023134"/>
    </source>
</evidence>
<dbReference type="Gene3D" id="3.40.50.300">
    <property type="entry name" value="P-loop containing nucleotide triphosphate hydrolases"/>
    <property type="match status" value="1"/>
</dbReference>
<accession>A0A368U731</accession>
<dbReference type="Gene3D" id="1.10.40.50">
    <property type="entry name" value="Probable gtpase engc, domain 3"/>
    <property type="match status" value="1"/>
</dbReference>
<evidence type="ECO:0000256" key="3">
    <source>
        <dbReference type="HAMAP-Rule" id="MF_01820"/>
    </source>
</evidence>
<comment type="cofactor">
    <cofactor evidence="3">
        <name>Zn(2+)</name>
        <dbReference type="ChEBI" id="CHEBI:29105"/>
    </cofactor>
    <text evidence="3">Binds 1 zinc ion per subunit.</text>
</comment>
<dbReference type="InterPro" id="IPR004881">
    <property type="entry name" value="Ribosome_biogen_GTPase_RsgA"/>
</dbReference>
<keyword evidence="2 3" id="KW-0342">GTP-binding</keyword>
<feature type="binding site" evidence="3">
    <location>
        <begin position="159"/>
        <end position="162"/>
    </location>
    <ligand>
        <name>GTP</name>
        <dbReference type="ChEBI" id="CHEBI:37565"/>
    </ligand>
</feature>
<dbReference type="EC" id="3.6.1.-" evidence="3"/>
<comment type="subcellular location">
    <subcellularLocation>
        <location evidence="3">Cytoplasm</location>
    </subcellularLocation>
</comment>
<evidence type="ECO:0000313" key="6">
    <source>
        <dbReference type="EMBL" id="RCV92247.1"/>
    </source>
</evidence>
<feature type="domain" description="CP-type G" evidence="5">
    <location>
        <begin position="112"/>
        <end position="274"/>
    </location>
</feature>
<organism evidence="6 7">
    <name type="scientific">Vreelandella rituensis</name>
    <dbReference type="NCBI Taxonomy" id="2282306"/>
    <lineage>
        <taxon>Bacteria</taxon>
        <taxon>Pseudomonadati</taxon>
        <taxon>Pseudomonadota</taxon>
        <taxon>Gammaproteobacteria</taxon>
        <taxon>Oceanospirillales</taxon>
        <taxon>Halomonadaceae</taxon>
        <taxon>Vreelandella</taxon>
    </lineage>
</organism>
<dbReference type="HAMAP" id="MF_01820">
    <property type="entry name" value="GTPase_RsgA"/>
    <property type="match status" value="1"/>
</dbReference>
<dbReference type="NCBIfam" id="NF008931">
    <property type="entry name" value="PRK12288.1"/>
    <property type="match status" value="1"/>
</dbReference>